<reference evidence="2" key="1">
    <citation type="journal article" date="2019" name="Int. J. Syst. Evol. Microbiol.">
        <title>The Global Catalogue of Microorganisms (GCM) 10K type strain sequencing project: providing services to taxonomists for standard genome sequencing and annotation.</title>
        <authorList>
            <consortium name="The Broad Institute Genomics Platform"/>
            <consortium name="The Broad Institute Genome Sequencing Center for Infectious Disease"/>
            <person name="Wu L."/>
            <person name="Ma J."/>
        </authorList>
    </citation>
    <scope>NUCLEOTIDE SEQUENCE [LARGE SCALE GENOMIC DNA]</scope>
    <source>
        <strain evidence="2">CGMCC 4.7319</strain>
    </source>
</reference>
<keyword evidence="1" id="KW-0804">Transcription</keyword>
<evidence type="ECO:0000313" key="1">
    <source>
        <dbReference type="EMBL" id="GGN01685.1"/>
    </source>
</evidence>
<accession>A0ABQ2IA90</accession>
<protein>
    <submittedName>
        <fullName evidence="1">DNA-directed RNA polymerase sigma-70 factor</fullName>
    </submittedName>
</protein>
<keyword evidence="2" id="KW-1185">Reference proteome</keyword>
<dbReference type="InterPro" id="IPR036388">
    <property type="entry name" value="WH-like_DNA-bd_sf"/>
</dbReference>
<dbReference type="PANTHER" id="PTHR30173">
    <property type="entry name" value="SIGMA 19 FACTOR"/>
    <property type="match status" value="1"/>
</dbReference>
<dbReference type="InterPro" id="IPR013324">
    <property type="entry name" value="RNA_pol_sigma_r3/r4-like"/>
</dbReference>
<name>A0ABQ2IA90_9PSEU</name>
<keyword evidence="1" id="KW-0240">DNA-directed RNA polymerase</keyword>
<gene>
    <name evidence="1" type="primary">rpoE</name>
    <name evidence="1" type="ORF">GCM10011609_45380</name>
</gene>
<proteinExistence type="predicted"/>
<evidence type="ECO:0000313" key="2">
    <source>
        <dbReference type="Proteomes" id="UP000597656"/>
    </source>
</evidence>
<dbReference type="GO" id="GO:0000428">
    <property type="term" value="C:DNA-directed RNA polymerase complex"/>
    <property type="evidence" value="ECO:0007669"/>
    <property type="project" value="UniProtKB-KW"/>
</dbReference>
<dbReference type="EMBL" id="BMNC01000006">
    <property type="protein sequence ID" value="GGN01685.1"/>
    <property type="molecule type" value="Genomic_DNA"/>
</dbReference>
<sequence>MMTGEWDQGTRLAYRMLGRFADAADAVREASRKTEKSGEPGWLSTVVARVSLTMLRVRARNGFQMPDPVVSGEPNDEPGLGVLTALDALTPDERVAYVLHDMFEESFEQVAPLIGRTPLGASQVESRARRRVADRPVSDVDLAGQRVVVDAFLAGEDVLDAGVTLRSEEIWLRGAGLVAPKASVLQAAPCVEPAVVGGEAGLVSRVDGQPVLLVAFTVRESRIAAIHAITDREHVRRLVAPR</sequence>
<dbReference type="Proteomes" id="UP000597656">
    <property type="component" value="Unassembled WGS sequence"/>
</dbReference>
<dbReference type="PANTHER" id="PTHR30173:SF43">
    <property type="entry name" value="ECF RNA POLYMERASE SIGMA FACTOR SIGI-RELATED"/>
    <property type="match status" value="1"/>
</dbReference>
<dbReference type="RefSeq" id="WP_189156800.1">
    <property type="nucleotide sequence ID" value="NZ_BMNC01000006.1"/>
</dbReference>
<comment type="caution">
    <text evidence="1">The sequence shown here is derived from an EMBL/GenBank/DDBJ whole genome shotgun (WGS) entry which is preliminary data.</text>
</comment>
<organism evidence="1 2">
    <name type="scientific">Lentzea pudingi</name>
    <dbReference type="NCBI Taxonomy" id="1789439"/>
    <lineage>
        <taxon>Bacteria</taxon>
        <taxon>Bacillati</taxon>
        <taxon>Actinomycetota</taxon>
        <taxon>Actinomycetes</taxon>
        <taxon>Pseudonocardiales</taxon>
        <taxon>Pseudonocardiaceae</taxon>
        <taxon>Lentzea</taxon>
    </lineage>
</organism>
<dbReference type="Gene3D" id="1.10.10.10">
    <property type="entry name" value="Winged helix-like DNA-binding domain superfamily/Winged helix DNA-binding domain"/>
    <property type="match status" value="1"/>
</dbReference>
<dbReference type="SUPFAM" id="SSF88659">
    <property type="entry name" value="Sigma3 and sigma4 domains of RNA polymerase sigma factors"/>
    <property type="match status" value="1"/>
</dbReference>
<dbReference type="InterPro" id="IPR052704">
    <property type="entry name" value="ECF_Sigma-70_Domain"/>
</dbReference>